<sequence length="164" mass="19211">MRRKKVSVASLIELRSRQLKKWVESKPESIKELVLRKFTCEAKHFKVSKDKLTTAFCLSFDLSIPYEHQLWSVPMMMAMHSKGMHLPNGDEFRAGVHFFVKTENGQYQRLRDFRVILDTPGGENASEIEEWVEYWIQRGLKDPSVKHVFSYKILVAENLDEVAH</sequence>
<evidence type="ECO:0000313" key="1">
    <source>
        <dbReference type="EMBL" id="PJE77467.1"/>
    </source>
</evidence>
<dbReference type="EMBL" id="NSIT01000580">
    <property type="protein sequence ID" value="PJE77467.1"/>
    <property type="molecule type" value="Genomic_DNA"/>
</dbReference>
<gene>
    <name evidence="1" type="ORF">CI610_03611</name>
</gene>
<organism evidence="1">
    <name type="scientific">invertebrate metagenome</name>
    <dbReference type="NCBI Taxonomy" id="1711999"/>
    <lineage>
        <taxon>unclassified sequences</taxon>
        <taxon>metagenomes</taxon>
        <taxon>organismal metagenomes</taxon>
    </lineage>
</organism>
<dbReference type="AlphaFoldDB" id="A0A2H9T2P6"/>
<protein>
    <submittedName>
        <fullName evidence="1">Uncharacterized protein</fullName>
    </submittedName>
</protein>
<comment type="caution">
    <text evidence="1">The sequence shown here is derived from an EMBL/GenBank/DDBJ whole genome shotgun (WGS) entry which is preliminary data.</text>
</comment>
<name>A0A2H9T2P6_9ZZZZ</name>
<accession>A0A2H9T2P6</accession>
<reference evidence="1" key="1">
    <citation type="journal article" date="2017" name="Appl. Environ. Microbiol.">
        <title>Molecular characterization of an Endozoicomonas-like organism causing infection in king scallop Pecten maximus L.</title>
        <authorList>
            <person name="Cano I."/>
            <person name="van Aerle R."/>
            <person name="Ross S."/>
            <person name="Verner-Jeffreys D.W."/>
            <person name="Paley R.K."/>
            <person name="Rimmer G."/>
            <person name="Ryder D."/>
            <person name="Hooper P."/>
            <person name="Stone D."/>
            <person name="Feist S.W."/>
        </authorList>
    </citation>
    <scope>NUCLEOTIDE SEQUENCE</scope>
</reference>
<proteinExistence type="predicted"/>